<protein>
    <submittedName>
        <fullName evidence="1">Uncharacterized protein</fullName>
    </submittedName>
</protein>
<name>A0AB39LX80_9ACTN</name>
<proteinExistence type="predicted"/>
<organism evidence="1">
    <name type="scientific">Streptomyces sp. R08</name>
    <dbReference type="NCBI Taxonomy" id="3238624"/>
    <lineage>
        <taxon>Bacteria</taxon>
        <taxon>Bacillati</taxon>
        <taxon>Actinomycetota</taxon>
        <taxon>Actinomycetes</taxon>
        <taxon>Kitasatosporales</taxon>
        <taxon>Streptomycetaceae</taxon>
        <taxon>Streptomyces</taxon>
    </lineage>
</organism>
<dbReference type="AlphaFoldDB" id="A0AB39LX80"/>
<dbReference type="EMBL" id="CP163431">
    <property type="protein sequence ID" value="XDP98696.1"/>
    <property type="molecule type" value="Genomic_DNA"/>
</dbReference>
<accession>A0AB39LX80</accession>
<gene>
    <name evidence="1" type="ORF">AB5J58_00085</name>
</gene>
<dbReference type="RefSeq" id="WP_369186086.1">
    <property type="nucleotide sequence ID" value="NZ_CP163431.1"/>
</dbReference>
<sequence length="76" mass="8047">MSTPTSSDAAQGVDFHFVLTLQGRHGETATLDGVVQLDPALASRAKFFSEIKAHAAREMGVGNGAVLFFALERDAL</sequence>
<reference evidence="1" key="1">
    <citation type="submission" date="2024-07" db="EMBL/GenBank/DDBJ databases">
        <authorList>
            <person name="Yu S.T."/>
        </authorList>
    </citation>
    <scope>NUCLEOTIDE SEQUENCE</scope>
    <source>
        <strain evidence="1">R08</strain>
    </source>
</reference>
<evidence type="ECO:0000313" key="1">
    <source>
        <dbReference type="EMBL" id="XDP98696.1"/>
    </source>
</evidence>